<accession>A0A7H9HQ97</accession>
<proteinExistence type="predicted"/>
<protein>
    <recommendedName>
        <fullName evidence="5">K Homology domain-containing protein</fullName>
    </recommendedName>
</protein>
<feature type="domain" description="K Homology" evidence="5">
    <location>
        <begin position="699"/>
        <end position="764"/>
    </location>
</feature>
<dbReference type="OrthoDB" id="10027144at2759"/>
<dbReference type="Pfam" id="PF00013">
    <property type="entry name" value="KH_1"/>
    <property type="match status" value="6"/>
</dbReference>
<organism evidence="6 7">
    <name type="scientific">Torulaspora globosa</name>
    <dbReference type="NCBI Taxonomy" id="48254"/>
    <lineage>
        <taxon>Eukaryota</taxon>
        <taxon>Fungi</taxon>
        <taxon>Dikarya</taxon>
        <taxon>Ascomycota</taxon>
        <taxon>Saccharomycotina</taxon>
        <taxon>Saccharomycetes</taxon>
        <taxon>Saccharomycetales</taxon>
        <taxon>Saccharomycetaceae</taxon>
        <taxon>Torulaspora</taxon>
    </lineage>
</organism>
<dbReference type="AlphaFoldDB" id="A0A7H9HQ97"/>
<sequence length="1203" mass="132780">MSLTFENETNLETPPTSNDSSSAIALNTEGEVSSEQVVEEIPQPKPLPSLKDLPSLGSSAGLVNTKVNWGPNVKPVAAPSISSSPSPSPSSLTSGSRPMRSKTIQEAFSLDLQSQLSIGKPEFSRIVQSVKQNHNVSVESTLSKSSRTFLISGVPQNVYAARRELVRKLTKPITDVIQVPSNCKAAIIGSGGKNIREIQDSCDVRINVAKENNPDSYDEDLDDYTADVSIHGDIDSVKLAKSKIMKIVKEEDKHATIQFTVDDEKLLPFVDLSAVGFKNDVKVQFLKNSGTVVIQGPRDEAKEAKQIIKNYLVSLSNEVTSQEVTIPAKFQFLIDDKEIKEKFNVIVQYPTQANDEKVSFVGPRAKVSEAIEFARTSSKAYAVDTLDISKSHGKNLAHAKNLALFFKKYDYLKNLQEAHPTIKIVLPSPQVLAVSDCVNIHISGKAEEKEEIKATRKELISLVNQIGPLDTTVIDDIDYELFHKEIKHVLIGQEESAAFVQFGDFYPGNDAILLIALSSNDDFKPSAEEIAETLKKVSSALDGIRKKQDALETKTFNLAAETQDSLLNENSATLKLILEDVSQEEGHLQIKLHIPTENELTLKGNERAVNIANKAIESIVKAPSQKFKDVIEIPANAVSRLIGTKGANTQQLRQKYDIQIDIPSESEGGKPVSVALTGLQYNVEHAKVFIAAEAKKWADIITKELIAAPKYHRNLLGPQGAYRNRLQDKYNVRIIFPKNEDIITIRGPSRGVAKAYQELEALLDFEMENGHKSVIKVPAEHVPRIIGKNGDMINDIRAEFAVEMDFLQKTSDSQVQESGEVELEITGSRQAIKDATKKVKDIVAEASDFVKETLDIDRKYHKTIVGPGGRTLREIISKAGGDEYRNKTVDVPNANSDSQLIKVEGPKKFVDIVVKEIKKLVEEGENSIKVELDIPAERQGALIGPGGVVRRQLESEFNVILNVPNKGESGKVTLQGLPDNVEKAKSKIFSEIIRDNFDHELSVPANLHEFVSERGAFIQNLRTELSINVRHGNGTKKANKISRKALNIPIERVRGSDEEKIKFTVEDVTLDESNEEGEIPWRLSYEPVDLSAILGEDENEKTDRKDEATKKQSEIKKAVQLIEERLALAPQANSVGYIWSSDTKKFNKIIGPGGSNIKKIREASGAIINVPKRSDKVNDVVYIRGTSEGVKKAGELILQALKN</sequence>
<evidence type="ECO:0000313" key="6">
    <source>
        <dbReference type="EMBL" id="QLQ78502.1"/>
    </source>
</evidence>
<feature type="domain" description="K Homology" evidence="5">
    <location>
        <begin position="769"/>
        <end position="844"/>
    </location>
</feature>
<dbReference type="Proteomes" id="UP000510647">
    <property type="component" value="Chromosome 1"/>
</dbReference>
<dbReference type="InterPro" id="IPR057778">
    <property type="entry name" value="KH_Vigilin_N"/>
</dbReference>
<dbReference type="InterPro" id="IPR036612">
    <property type="entry name" value="KH_dom_type_1_sf"/>
</dbReference>
<feature type="compositionally biased region" description="Low complexity" evidence="4">
    <location>
        <begin position="29"/>
        <end position="40"/>
    </location>
</feature>
<feature type="domain" description="K Homology" evidence="5">
    <location>
        <begin position="926"/>
        <end position="993"/>
    </location>
</feature>
<dbReference type="SUPFAM" id="SSF54791">
    <property type="entry name" value="Eukaryotic type KH-domain (KH-domain type I)"/>
    <property type="match status" value="7"/>
</dbReference>
<keyword evidence="7" id="KW-1185">Reference proteome</keyword>
<dbReference type="EMBL" id="CP059267">
    <property type="protein sequence ID" value="QLQ78502.1"/>
    <property type="molecule type" value="Genomic_DNA"/>
</dbReference>
<dbReference type="SMART" id="SM00322">
    <property type="entry name" value="KH"/>
    <property type="match status" value="7"/>
</dbReference>
<feature type="compositionally biased region" description="Low complexity" evidence="4">
    <location>
        <begin position="79"/>
        <end position="98"/>
    </location>
</feature>
<dbReference type="GO" id="GO:0003723">
    <property type="term" value="F:RNA binding"/>
    <property type="evidence" value="ECO:0007669"/>
    <property type="project" value="UniProtKB-UniRule"/>
</dbReference>
<reference evidence="6 7" key="1">
    <citation type="submission" date="2020-06" db="EMBL/GenBank/DDBJ databases">
        <title>The yeast mating-type switching endonuclease HO is a domesticated member of an unorthodox homing genetic element family.</title>
        <authorList>
            <person name="Coughlan A.Y."/>
            <person name="Lombardi L."/>
            <person name="Braun-Galleani S."/>
            <person name="Martos A.R."/>
            <person name="Galeote V."/>
            <person name="Bigey F."/>
            <person name="Dequin S."/>
            <person name="Byrne K.P."/>
            <person name="Wolfe K.H."/>
        </authorList>
    </citation>
    <scope>NUCLEOTIDE SEQUENCE [LARGE SCALE GENOMIC DNA]</scope>
    <source>
        <strain evidence="6 7">CBS2947</strain>
    </source>
</reference>
<feature type="domain" description="K Homology" evidence="5">
    <location>
        <begin position="171"/>
        <end position="249"/>
    </location>
</feature>
<feature type="domain" description="K Homology" evidence="5">
    <location>
        <begin position="625"/>
        <end position="695"/>
    </location>
</feature>
<feature type="compositionally biased region" description="Polar residues" evidence="4">
    <location>
        <begin position="1"/>
        <end position="25"/>
    </location>
</feature>
<dbReference type="InterPro" id="IPR004087">
    <property type="entry name" value="KH_dom"/>
</dbReference>
<dbReference type="PROSITE" id="PS50084">
    <property type="entry name" value="KH_TYPE_1"/>
    <property type="match status" value="7"/>
</dbReference>
<dbReference type="Pfam" id="PF24668">
    <property type="entry name" value="KH_Vigilin"/>
    <property type="match status" value="1"/>
</dbReference>
<dbReference type="Gene3D" id="3.30.1370.10">
    <property type="entry name" value="K Homology domain, type 1"/>
    <property type="match status" value="7"/>
</dbReference>
<keyword evidence="1" id="KW-0677">Repeat</keyword>
<evidence type="ECO:0000256" key="3">
    <source>
        <dbReference type="PROSITE-ProRule" id="PRU00117"/>
    </source>
</evidence>
<dbReference type="InterPro" id="IPR004088">
    <property type="entry name" value="KH_dom_type_1"/>
</dbReference>
<feature type="domain" description="K Homology" evidence="5">
    <location>
        <begin position="1120"/>
        <end position="1202"/>
    </location>
</feature>
<evidence type="ECO:0000313" key="7">
    <source>
        <dbReference type="Proteomes" id="UP000510647"/>
    </source>
</evidence>
<feature type="region of interest" description="Disordered" evidence="4">
    <location>
        <begin position="1"/>
        <end position="55"/>
    </location>
</feature>
<evidence type="ECO:0000256" key="2">
    <source>
        <dbReference type="ARBA" id="ARBA00022884"/>
    </source>
</evidence>
<keyword evidence="2 3" id="KW-0694">RNA-binding</keyword>
<evidence type="ECO:0000259" key="5">
    <source>
        <dbReference type="SMART" id="SM00322"/>
    </source>
</evidence>
<name>A0A7H9HQ97_9SACH</name>
<feature type="region of interest" description="Disordered" evidence="4">
    <location>
        <begin position="76"/>
        <end position="100"/>
    </location>
</feature>
<evidence type="ECO:0000256" key="1">
    <source>
        <dbReference type="ARBA" id="ARBA00022737"/>
    </source>
</evidence>
<dbReference type="PANTHER" id="PTHR10288">
    <property type="entry name" value="KH DOMAIN CONTAINING RNA BINDING PROTEIN"/>
    <property type="match status" value="1"/>
</dbReference>
<gene>
    <name evidence="6" type="ORF">HG537_0A07490</name>
</gene>
<evidence type="ECO:0000256" key="4">
    <source>
        <dbReference type="SAM" id="MobiDB-lite"/>
    </source>
</evidence>
<feature type="domain" description="K Homology" evidence="5">
    <location>
        <begin position="848"/>
        <end position="922"/>
    </location>
</feature>